<feature type="domain" description="Neurotransmitter-gated ion-channel ligand-binding" evidence="2">
    <location>
        <begin position="92"/>
        <end position="131"/>
    </location>
</feature>
<dbReference type="InterPro" id="IPR036734">
    <property type="entry name" value="Neur_chan_lig-bd_sf"/>
</dbReference>
<evidence type="ECO:0000259" key="2">
    <source>
        <dbReference type="Pfam" id="PF02931"/>
    </source>
</evidence>
<gene>
    <name evidence="3" type="primary">CHRNB2</name>
    <name evidence="3" type="ORF">BLAG_LOCUS12563</name>
</gene>
<dbReference type="GO" id="GO:0005230">
    <property type="term" value="F:extracellular ligand-gated monoatomic ion channel activity"/>
    <property type="evidence" value="ECO:0007669"/>
    <property type="project" value="InterPro"/>
</dbReference>
<keyword evidence="4" id="KW-1185">Reference proteome</keyword>
<proteinExistence type="predicted"/>
<keyword evidence="1" id="KW-0472">Membrane</keyword>
<evidence type="ECO:0000313" key="4">
    <source>
        <dbReference type="Proteomes" id="UP000838412"/>
    </source>
</evidence>
<feature type="transmembrane region" description="Helical" evidence="1">
    <location>
        <begin position="89"/>
        <end position="108"/>
    </location>
</feature>
<dbReference type="Gene3D" id="2.70.170.10">
    <property type="entry name" value="Neurotransmitter-gated ion-channel ligand-binding domain"/>
    <property type="match status" value="1"/>
</dbReference>
<dbReference type="Proteomes" id="UP000838412">
    <property type="component" value="Chromosome 2"/>
</dbReference>
<name>A0A8J9ZDC0_BRALA</name>
<keyword evidence="1" id="KW-1133">Transmembrane helix</keyword>
<feature type="transmembrane region" description="Helical" evidence="1">
    <location>
        <begin position="6"/>
        <end position="26"/>
    </location>
</feature>
<feature type="transmembrane region" description="Helical" evidence="1">
    <location>
        <begin position="64"/>
        <end position="83"/>
    </location>
</feature>
<dbReference type="InterPro" id="IPR006202">
    <property type="entry name" value="Neur_chan_lig-bd"/>
</dbReference>
<dbReference type="GO" id="GO:0016020">
    <property type="term" value="C:membrane"/>
    <property type="evidence" value="ECO:0007669"/>
    <property type="project" value="InterPro"/>
</dbReference>
<protein>
    <submittedName>
        <fullName evidence="3">CHRNB2 protein</fullName>
    </submittedName>
</protein>
<dbReference type="EMBL" id="OV696687">
    <property type="protein sequence ID" value="CAH1252495.1"/>
    <property type="molecule type" value="Genomic_DNA"/>
</dbReference>
<dbReference type="AlphaFoldDB" id="A0A8J9ZDC0"/>
<accession>A0A8J9ZDC0</accession>
<dbReference type="Pfam" id="PF02931">
    <property type="entry name" value="Neur_chan_LBD"/>
    <property type="match status" value="1"/>
</dbReference>
<organism evidence="3 4">
    <name type="scientific">Branchiostoma lanceolatum</name>
    <name type="common">Common lancelet</name>
    <name type="synonym">Amphioxus lanceolatum</name>
    <dbReference type="NCBI Taxonomy" id="7740"/>
    <lineage>
        <taxon>Eukaryota</taxon>
        <taxon>Metazoa</taxon>
        <taxon>Chordata</taxon>
        <taxon>Cephalochordata</taxon>
        <taxon>Leptocardii</taxon>
        <taxon>Amphioxiformes</taxon>
        <taxon>Branchiostomatidae</taxon>
        <taxon>Branchiostoma</taxon>
    </lineage>
</organism>
<sequence length="131" mass="14592">MAPVHWFGLVLLTAAVQANLFLLTVCRCSDSEHRLIGHLFDSGYNKVIRPVQSRGEVVNVNLQIVFAQLIAVVSTAVFAQLIAVVSTAVFAQLIAVGSTAVFSQLIAVEEREQMMKTNLWLGQDWFDYRLR</sequence>
<dbReference type="SUPFAM" id="SSF63712">
    <property type="entry name" value="Nicotinic receptor ligand binding domain-like"/>
    <property type="match status" value="2"/>
</dbReference>
<keyword evidence="1" id="KW-0812">Transmembrane</keyword>
<evidence type="ECO:0000313" key="3">
    <source>
        <dbReference type="EMBL" id="CAH1252495.1"/>
    </source>
</evidence>
<reference evidence="3" key="1">
    <citation type="submission" date="2022-01" db="EMBL/GenBank/DDBJ databases">
        <authorList>
            <person name="Braso-Vives M."/>
        </authorList>
    </citation>
    <scope>NUCLEOTIDE SEQUENCE</scope>
</reference>
<dbReference type="OrthoDB" id="5975154at2759"/>
<evidence type="ECO:0000256" key="1">
    <source>
        <dbReference type="SAM" id="Phobius"/>
    </source>
</evidence>